<organism evidence="2 3">
    <name type="scientific">Dreissena polymorpha</name>
    <name type="common">Zebra mussel</name>
    <name type="synonym">Mytilus polymorpha</name>
    <dbReference type="NCBI Taxonomy" id="45954"/>
    <lineage>
        <taxon>Eukaryota</taxon>
        <taxon>Metazoa</taxon>
        <taxon>Spiralia</taxon>
        <taxon>Lophotrochozoa</taxon>
        <taxon>Mollusca</taxon>
        <taxon>Bivalvia</taxon>
        <taxon>Autobranchia</taxon>
        <taxon>Heteroconchia</taxon>
        <taxon>Euheterodonta</taxon>
        <taxon>Imparidentia</taxon>
        <taxon>Neoheterodontei</taxon>
        <taxon>Myida</taxon>
        <taxon>Dreissenoidea</taxon>
        <taxon>Dreissenidae</taxon>
        <taxon>Dreissena</taxon>
    </lineage>
</organism>
<keyword evidence="3" id="KW-1185">Reference proteome</keyword>
<dbReference type="PANTHER" id="PTHR10974:SF39">
    <property type="entry name" value="E2F TRANSCRIPTION FACTOR CC-MB DOMAIN-CONTAINING PROTEIN"/>
    <property type="match status" value="1"/>
</dbReference>
<accession>A0A9D4KNZ1</accession>
<reference evidence="2" key="1">
    <citation type="journal article" date="2019" name="bioRxiv">
        <title>The Genome of the Zebra Mussel, Dreissena polymorpha: A Resource for Invasive Species Research.</title>
        <authorList>
            <person name="McCartney M.A."/>
            <person name="Auch B."/>
            <person name="Kono T."/>
            <person name="Mallez S."/>
            <person name="Zhang Y."/>
            <person name="Obille A."/>
            <person name="Becker A."/>
            <person name="Abrahante J.E."/>
            <person name="Garbe J."/>
            <person name="Badalamenti J.P."/>
            <person name="Herman A."/>
            <person name="Mangelson H."/>
            <person name="Liachko I."/>
            <person name="Sullivan S."/>
            <person name="Sone E.D."/>
            <person name="Koren S."/>
            <person name="Silverstein K.A.T."/>
            <person name="Beckman K.B."/>
            <person name="Gohl D.M."/>
        </authorList>
    </citation>
    <scope>NUCLEOTIDE SEQUENCE</scope>
    <source>
        <strain evidence="2">Duluth1</strain>
        <tissue evidence="2">Whole animal</tissue>
    </source>
</reference>
<keyword evidence="1" id="KW-0472">Membrane</keyword>
<sequence length="921" mass="105261">MGVKRRWLLIKVTGLVVVLMLVLHGPFLDSMFKFQINLFPNTLLVSHNKRENILLNGKQYPDSHSSLIRLHVAQKLHDTSADVEPCPLPYATNTLKVPDEMPTQCVRIQPDRDSCLVATEIFGILGDTHGICQQFKTGDHCHLKESLGQWNVYCNGTCNLGWNFGTIDIQTGATIWTEVANTTELQYRVLSLINKPNVGFCLIACGEQNKLPTALSDRFSYNYDTNYVPYQPQILTLPHMVPTKVKHPNQRSNTTKKGSVNFNFILLDSVSRHHFFRMLSKTLNVLNSINIFQAKHSHIFLDFELVQGVRSRTFETLQALFSGEINPYSKPFGTQAMPKEKLNIGSLLRPLKRLGYNTLWLEDLCPLWEWGISKDLLVYNKTLDFQELWKRLQREVKASGIDSLGNTLSSCKILHENGVPDPFHGPDQICYNGKHHHDYLFEYLKMYHDRMQMSSENFFTFAESNQGHEDSGIRVKYLDTTLAEHVRFALGRKSTMTIIFSDHGNAYGPYVKDTFEGRLETFHPFLFMIVPKELKHLLTESQMNALIVNQKRLISILDLHYTLTYIIHYVISMKGESYNFKVTEFNKQFNVTERGLLEEISPQRTCSNLPRIMPNLCICKGYDIAAASAGYHYVLAQYFVGQMNNEILRQRKEGQRMLGSMSAGGFGRCKRLRVSAIKNVQESKINDQRTQVKMDLYVEATGQQPSEVFFITLYRDPMSITTGPYERTTPYSPYTQCADTGVKVNLCICDKNVASEELTNSASHTIGPEKFKGRFSKPETNFKATYRYMENNPTAFSKQKSQVNLDDRSYDLNFNLRNISTFLSTYKTKALKISLHTYTLDNVDCLVMFKQFNSAGASFEVANMCDRDVAVTYVAQSRNVILMKGGEYNINLMVGDVVHVLSAVVRDNRKVWNCDVLMKVT</sequence>
<evidence type="ECO:0000256" key="1">
    <source>
        <dbReference type="SAM" id="Phobius"/>
    </source>
</evidence>
<name>A0A9D4KNZ1_DREPO</name>
<dbReference type="Proteomes" id="UP000828390">
    <property type="component" value="Unassembled WGS sequence"/>
</dbReference>
<gene>
    <name evidence="2" type="ORF">DPMN_116515</name>
</gene>
<dbReference type="EMBL" id="JAIWYP010000004">
    <property type="protein sequence ID" value="KAH3843009.1"/>
    <property type="molecule type" value="Genomic_DNA"/>
</dbReference>
<dbReference type="InterPro" id="IPR004245">
    <property type="entry name" value="DUF229"/>
</dbReference>
<evidence type="ECO:0000313" key="2">
    <source>
        <dbReference type="EMBL" id="KAH3843009.1"/>
    </source>
</evidence>
<evidence type="ECO:0000313" key="3">
    <source>
        <dbReference type="Proteomes" id="UP000828390"/>
    </source>
</evidence>
<keyword evidence="1" id="KW-1133">Transmembrane helix</keyword>
<dbReference type="Pfam" id="PF02995">
    <property type="entry name" value="DUF229"/>
    <property type="match status" value="1"/>
</dbReference>
<feature type="transmembrane region" description="Helical" evidence="1">
    <location>
        <begin position="7"/>
        <end position="28"/>
    </location>
</feature>
<dbReference type="GO" id="GO:0005615">
    <property type="term" value="C:extracellular space"/>
    <property type="evidence" value="ECO:0007669"/>
    <property type="project" value="TreeGrafter"/>
</dbReference>
<keyword evidence="1" id="KW-0812">Transmembrane</keyword>
<reference evidence="2" key="2">
    <citation type="submission" date="2020-11" db="EMBL/GenBank/DDBJ databases">
        <authorList>
            <person name="McCartney M.A."/>
            <person name="Auch B."/>
            <person name="Kono T."/>
            <person name="Mallez S."/>
            <person name="Becker A."/>
            <person name="Gohl D.M."/>
            <person name="Silverstein K.A.T."/>
            <person name="Koren S."/>
            <person name="Bechman K.B."/>
            <person name="Herman A."/>
            <person name="Abrahante J.E."/>
            <person name="Garbe J."/>
        </authorList>
    </citation>
    <scope>NUCLEOTIDE SEQUENCE</scope>
    <source>
        <strain evidence="2">Duluth1</strain>
        <tissue evidence="2">Whole animal</tissue>
    </source>
</reference>
<dbReference type="OrthoDB" id="413313at2759"/>
<dbReference type="PANTHER" id="PTHR10974">
    <property type="entry name" value="FI08016P-RELATED"/>
    <property type="match status" value="1"/>
</dbReference>
<proteinExistence type="predicted"/>
<comment type="caution">
    <text evidence="2">The sequence shown here is derived from an EMBL/GenBank/DDBJ whole genome shotgun (WGS) entry which is preliminary data.</text>
</comment>
<protein>
    <submittedName>
        <fullName evidence="2">Uncharacterized protein</fullName>
    </submittedName>
</protein>
<dbReference type="AlphaFoldDB" id="A0A9D4KNZ1"/>